<gene>
    <name evidence="4" type="ORF">HPP92_000253</name>
</gene>
<organism evidence="4 5">
    <name type="scientific">Vanilla planifolia</name>
    <name type="common">Vanilla</name>
    <dbReference type="NCBI Taxonomy" id="51239"/>
    <lineage>
        <taxon>Eukaryota</taxon>
        <taxon>Viridiplantae</taxon>
        <taxon>Streptophyta</taxon>
        <taxon>Embryophyta</taxon>
        <taxon>Tracheophyta</taxon>
        <taxon>Spermatophyta</taxon>
        <taxon>Magnoliopsida</taxon>
        <taxon>Liliopsida</taxon>
        <taxon>Asparagales</taxon>
        <taxon>Orchidaceae</taxon>
        <taxon>Vanilloideae</taxon>
        <taxon>Vanilleae</taxon>
        <taxon>Vanilla</taxon>
    </lineage>
</organism>
<dbReference type="SMART" id="SM00733">
    <property type="entry name" value="Mterf"/>
    <property type="match status" value="4"/>
</dbReference>
<evidence type="ECO:0000256" key="2">
    <source>
        <dbReference type="ARBA" id="ARBA00022472"/>
    </source>
</evidence>
<evidence type="ECO:0000313" key="5">
    <source>
        <dbReference type="Proteomes" id="UP000639772"/>
    </source>
</evidence>
<dbReference type="PANTHER" id="PTHR13068">
    <property type="entry name" value="CGI-12 PROTEIN-RELATED"/>
    <property type="match status" value="1"/>
</dbReference>
<dbReference type="EMBL" id="JADCNM010000001">
    <property type="protein sequence ID" value="KAG0500181.1"/>
    <property type="molecule type" value="Genomic_DNA"/>
</dbReference>
<reference evidence="4 5" key="1">
    <citation type="journal article" date="2020" name="Nat. Food">
        <title>A phased Vanilla planifolia genome enables genetic improvement of flavour and production.</title>
        <authorList>
            <person name="Hasing T."/>
            <person name="Tang H."/>
            <person name="Brym M."/>
            <person name="Khazi F."/>
            <person name="Huang T."/>
            <person name="Chambers A.H."/>
        </authorList>
    </citation>
    <scope>NUCLEOTIDE SEQUENCE [LARGE SCALE GENOMIC DNA]</scope>
    <source>
        <tissue evidence="4">Leaf</tissue>
    </source>
</reference>
<evidence type="ECO:0000256" key="1">
    <source>
        <dbReference type="ARBA" id="ARBA00007692"/>
    </source>
</evidence>
<dbReference type="Proteomes" id="UP000639772">
    <property type="component" value="Chromosome 1"/>
</dbReference>
<evidence type="ECO:0000256" key="3">
    <source>
        <dbReference type="ARBA" id="ARBA00022946"/>
    </source>
</evidence>
<sequence>MLVFRGLEIKFPALGEKYSSHARQWLLRSYSTDISRFHLHQPVALPPQLLHRRLIPSRSCLRFSVVRWRLSSGGNGLCSSEESEESSMEEAREAIAELLGEYGVSEDDRRRIAYSSPHYLEMIVGNVLELDENLLWGSWKPELAEEVLDVASFSFKRKVRCMAESKRDYGVLPFLESLGVRQSSAMFIARYLVGERLPDLIDKVKFVKQMLVSSSSTVIEKNARRMMMYLSIFADEDIQGTLAFFEKMEARYGGLTLLDQGDSFVSLLIESFPRLLMLSVENHLKPLVDFLVFIGVPITSIRNILLLYPPIFFYDVENNIIPRLDALKKAGLEDKYVAKVLIKYPWVLSSSVQQNYDKIVMFFARRKVPKQSVDIAIRSWPHILGCSTYKMKLVVEEFGELSVHARHLVPVITSSPQLLLRNPEEFLQRTHVEFLKYK</sequence>
<comment type="similarity">
    <text evidence="1">Belongs to the mTERF family.</text>
</comment>
<dbReference type="GO" id="GO:0006353">
    <property type="term" value="P:DNA-templated transcription termination"/>
    <property type="evidence" value="ECO:0007669"/>
    <property type="project" value="UniProtKB-KW"/>
</dbReference>
<dbReference type="InterPro" id="IPR038538">
    <property type="entry name" value="MTERF_sf"/>
</dbReference>
<dbReference type="AlphaFoldDB" id="A0A835RXN7"/>
<proteinExistence type="inferred from homology"/>
<evidence type="ECO:0000313" key="4">
    <source>
        <dbReference type="EMBL" id="KAG0500181.1"/>
    </source>
</evidence>
<keyword evidence="3" id="KW-0809">Transit peptide</keyword>
<name>A0A835RXN7_VANPL</name>
<dbReference type="GO" id="GO:0003676">
    <property type="term" value="F:nucleic acid binding"/>
    <property type="evidence" value="ECO:0007669"/>
    <property type="project" value="InterPro"/>
</dbReference>
<dbReference type="Pfam" id="PF02536">
    <property type="entry name" value="mTERF"/>
    <property type="match status" value="1"/>
</dbReference>
<dbReference type="OrthoDB" id="637682at2759"/>
<keyword evidence="2" id="KW-0806">Transcription termination</keyword>
<dbReference type="PANTHER" id="PTHR13068:SF3">
    <property type="entry name" value="MITOCHONDRIAL TRANSCRIPTION TERMINATION FACTOR FAMILY PROTEIN"/>
    <property type="match status" value="1"/>
</dbReference>
<evidence type="ECO:0008006" key="6">
    <source>
        <dbReference type="Google" id="ProtNLM"/>
    </source>
</evidence>
<comment type="caution">
    <text evidence="4">The sequence shown here is derived from an EMBL/GenBank/DDBJ whole genome shotgun (WGS) entry which is preliminary data.</text>
</comment>
<keyword evidence="2" id="KW-0804">Transcription</keyword>
<protein>
    <recommendedName>
        <fullName evidence="6">Mitochondrial transcription termination factor family protein</fullName>
    </recommendedName>
</protein>
<accession>A0A835RXN7</accession>
<keyword evidence="2" id="KW-0805">Transcription regulation</keyword>
<dbReference type="InterPro" id="IPR003690">
    <property type="entry name" value="MTERF"/>
</dbReference>
<dbReference type="Gene3D" id="1.25.70.10">
    <property type="entry name" value="Transcription termination factor 3, mitochondrial"/>
    <property type="match status" value="1"/>
</dbReference>